<feature type="disulfide bond" evidence="8">
    <location>
        <begin position="333"/>
        <end position="337"/>
    </location>
</feature>
<feature type="binding site" evidence="7">
    <location>
        <position position="289"/>
    </location>
    <ligand>
        <name>Zn(2+)</name>
        <dbReference type="ChEBI" id="CHEBI:29105"/>
        <label>1</label>
    </ligand>
</feature>
<evidence type="ECO:0000259" key="10">
    <source>
        <dbReference type="Pfam" id="PF04151"/>
    </source>
</evidence>
<organism evidence="12 13">
    <name type="scientific">Pseudoalteromonas luteoviolacea DSM 6061</name>
    <dbReference type="NCBI Taxonomy" id="1365250"/>
    <lineage>
        <taxon>Bacteria</taxon>
        <taxon>Pseudomonadati</taxon>
        <taxon>Pseudomonadota</taxon>
        <taxon>Gammaproteobacteria</taxon>
        <taxon>Alteromonadales</taxon>
        <taxon>Pseudoalteromonadaceae</taxon>
        <taxon>Pseudoalteromonas</taxon>
    </lineage>
</organism>
<keyword evidence="5" id="KW-0378">Hydrolase</keyword>
<evidence type="ECO:0008006" key="14">
    <source>
        <dbReference type="Google" id="ProtNLM"/>
    </source>
</evidence>
<dbReference type="PANTHER" id="PTHR12147:SF56">
    <property type="entry name" value="AMINOPEPTIDASE YDR415C-RELATED"/>
    <property type="match status" value="1"/>
</dbReference>
<feature type="chain" id="PRO_5007882076" description="Aminopeptidase" evidence="9">
    <location>
        <begin position="22"/>
        <end position="507"/>
    </location>
</feature>
<feature type="domain" description="Peptidase C-terminal archaeal/bacterial" evidence="10">
    <location>
        <begin position="427"/>
        <end position="492"/>
    </location>
</feature>
<dbReference type="RefSeq" id="WP_063365212.1">
    <property type="nucleotide sequence ID" value="NZ_AQHB01000049.1"/>
</dbReference>
<evidence type="ECO:0000313" key="12">
    <source>
        <dbReference type="EMBL" id="KZN39054.1"/>
    </source>
</evidence>
<protein>
    <recommendedName>
        <fullName evidence="14">Aminopeptidase</fullName>
    </recommendedName>
</protein>
<keyword evidence="3 7" id="KW-0479">Metal-binding</keyword>
<evidence type="ECO:0000259" key="11">
    <source>
        <dbReference type="Pfam" id="PF04389"/>
    </source>
</evidence>
<evidence type="ECO:0000256" key="1">
    <source>
        <dbReference type="ARBA" id="ARBA00022438"/>
    </source>
</evidence>
<dbReference type="InterPro" id="IPR045175">
    <property type="entry name" value="M28_fam"/>
</dbReference>
<dbReference type="AlphaFoldDB" id="A0A166WYY8"/>
<reference evidence="12 13" key="1">
    <citation type="submission" date="2013-07" db="EMBL/GenBank/DDBJ databases">
        <title>Comparative Genomic and Metabolomic Analysis of Twelve Strains of Pseudoalteromonas luteoviolacea.</title>
        <authorList>
            <person name="Vynne N.G."/>
            <person name="Mansson M."/>
            <person name="Gram L."/>
        </authorList>
    </citation>
    <scope>NUCLEOTIDE SEQUENCE [LARGE SCALE GENOMIC DNA]</scope>
    <source>
        <strain evidence="12 13">DSM 6061</strain>
    </source>
</reference>
<dbReference type="Pfam" id="PF04389">
    <property type="entry name" value="Peptidase_M28"/>
    <property type="match status" value="1"/>
</dbReference>
<evidence type="ECO:0000256" key="8">
    <source>
        <dbReference type="PIRSR" id="PIRSR036685-2"/>
    </source>
</evidence>
<comment type="caution">
    <text evidence="12">The sequence shown here is derived from an EMBL/GenBank/DDBJ whole genome shotgun (WGS) entry which is preliminary data.</text>
</comment>
<dbReference type="InterPro" id="IPR007280">
    <property type="entry name" value="Peptidase_C_arc/bac"/>
</dbReference>
<feature type="signal peptide" evidence="9">
    <location>
        <begin position="1"/>
        <end position="21"/>
    </location>
</feature>
<keyword evidence="6 7" id="KW-0862">Zinc</keyword>
<evidence type="ECO:0000256" key="6">
    <source>
        <dbReference type="ARBA" id="ARBA00022833"/>
    </source>
</evidence>
<keyword evidence="4 9" id="KW-0732">Signal</keyword>
<dbReference type="InterPro" id="IPR007484">
    <property type="entry name" value="Peptidase_M28"/>
</dbReference>
<keyword evidence="2" id="KW-0645">Protease</keyword>
<dbReference type="PIRSF" id="PIRSF036685">
    <property type="entry name" value="BacLeuNPeptidase"/>
    <property type="match status" value="1"/>
</dbReference>
<dbReference type="Gene3D" id="3.40.630.10">
    <property type="entry name" value="Zn peptidases"/>
    <property type="match status" value="1"/>
</dbReference>
<evidence type="ECO:0000256" key="2">
    <source>
        <dbReference type="ARBA" id="ARBA00022670"/>
    </source>
</evidence>
<dbReference type="GO" id="GO:0046872">
    <property type="term" value="F:metal ion binding"/>
    <property type="evidence" value="ECO:0007669"/>
    <property type="project" value="UniProtKB-KW"/>
</dbReference>
<feature type="binding site" evidence="7">
    <location>
        <position position="262"/>
    </location>
    <ligand>
        <name>Zn(2+)</name>
        <dbReference type="ChEBI" id="CHEBI:29105"/>
        <label>2</label>
        <note>catalytic</note>
    </ligand>
</feature>
<comment type="cofactor">
    <cofactor evidence="7">
        <name>Zn(2+)</name>
        <dbReference type="ChEBI" id="CHEBI:29105"/>
    </cofactor>
    <text evidence="7">Binds 2 Zn(2+) ions per subunit.</text>
</comment>
<feature type="binding site" evidence="7">
    <location>
        <position position="366"/>
    </location>
    <ligand>
        <name>Zn(2+)</name>
        <dbReference type="ChEBI" id="CHEBI:29105"/>
        <label>2</label>
        <note>catalytic</note>
    </ligand>
</feature>
<dbReference type="GeneID" id="57359968"/>
<evidence type="ECO:0000313" key="13">
    <source>
        <dbReference type="Proteomes" id="UP000076643"/>
    </source>
</evidence>
<accession>A0A166WYY8</accession>
<dbReference type="EMBL" id="AUYB01000100">
    <property type="protein sequence ID" value="KZN39054.1"/>
    <property type="molecule type" value="Genomic_DNA"/>
</dbReference>
<evidence type="ECO:0000256" key="4">
    <source>
        <dbReference type="ARBA" id="ARBA00022729"/>
    </source>
</evidence>
<dbReference type="Pfam" id="PF04151">
    <property type="entry name" value="PPC"/>
    <property type="match status" value="1"/>
</dbReference>
<keyword evidence="13" id="KW-1185">Reference proteome</keyword>
<evidence type="ECO:0000256" key="5">
    <source>
        <dbReference type="ARBA" id="ARBA00022801"/>
    </source>
</evidence>
<keyword evidence="8" id="KW-1015">Disulfide bond</keyword>
<proteinExistence type="predicted"/>
<evidence type="ECO:0000256" key="3">
    <source>
        <dbReference type="ARBA" id="ARBA00022723"/>
    </source>
</evidence>
<dbReference type="InterPro" id="IPR012189">
    <property type="entry name" value="Pept_M28E_Ap1"/>
</dbReference>
<feature type="binding site" evidence="7">
    <location>
        <position position="208"/>
    </location>
    <ligand>
        <name>Zn(2+)</name>
        <dbReference type="ChEBI" id="CHEBI:29105"/>
        <label>1</label>
    </ligand>
</feature>
<sequence length="507" mass="54822">MCTKALLSMAACIVLPAIANADPAPKWITIESQASHHYQLQNALKGTVYQSAISSSTDVDVLLVDEQEHFQLSHFMHDHYHRCGGFVAHDSEIEAQQYLSQLAQAHLAQPAQTYTIDNGDTVQDLISRVSTTGLDSTVNSLMSFYNRYYTQQSGVDASNWVKQHWADISKNRADITVEQYSHQWAQPSVIATIPGSEKADEIVIIGGHLDSINSSNSSNGRAPGADDNASGIAVLSEVLKAIADSGFKPKRTVQIMGYAAEEVGLRGSKAIAADYVAQGKNVVGMAQFDMSGNKGGSYDIVFITDYTNSAQNTFMSQLLDAYLPNVNYGFDRCGYGCSDHASWYQQGIAASFPFESRMREANRSIHTSNDTGFDASHSINFAKLAAAYVAELAKTAGSTPPPPPTDPTPIQKVITGVDVGSGQWQRFSLALGSGYQELKVSISGGTGDADLYVNFGSQSSTSTYRCRPYLYGNNESCTFNAPSAGNWYFDIRGYSQSSGVSLTYSAK</sequence>
<evidence type="ECO:0000256" key="7">
    <source>
        <dbReference type="PIRSR" id="PIRSR036685-1"/>
    </source>
</evidence>
<gene>
    <name evidence="12" type="ORF">N475_14685</name>
</gene>
<keyword evidence="1" id="KW-0031">Aminopeptidase</keyword>
<dbReference type="GO" id="GO:0008235">
    <property type="term" value="F:metalloexopeptidase activity"/>
    <property type="evidence" value="ECO:0007669"/>
    <property type="project" value="InterPro"/>
</dbReference>
<feature type="binding site" evidence="7">
    <location>
        <position position="227"/>
    </location>
    <ligand>
        <name>Zn(2+)</name>
        <dbReference type="ChEBI" id="CHEBI:29105"/>
        <label>1</label>
    </ligand>
</feature>
<feature type="domain" description="Peptidase M28" evidence="11">
    <location>
        <begin position="189"/>
        <end position="372"/>
    </location>
</feature>
<dbReference type="PATRIC" id="fig|1365250.3.peg.2167"/>
<dbReference type="Proteomes" id="UP000076643">
    <property type="component" value="Unassembled WGS sequence"/>
</dbReference>
<evidence type="ECO:0000256" key="9">
    <source>
        <dbReference type="SAM" id="SignalP"/>
    </source>
</evidence>
<dbReference type="SUPFAM" id="SSF53187">
    <property type="entry name" value="Zn-dependent exopeptidases"/>
    <property type="match status" value="1"/>
</dbReference>
<dbReference type="GO" id="GO:0006508">
    <property type="term" value="P:proteolysis"/>
    <property type="evidence" value="ECO:0007669"/>
    <property type="project" value="UniProtKB-KW"/>
</dbReference>
<dbReference type="PANTHER" id="PTHR12147">
    <property type="entry name" value="METALLOPEPTIDASE M28 FAMILY MEMBER"/>
    <property type="match status" value="1"/>
</dbReference>
<name>A0A166WYY8_9GAMM</name>
<dbReference type="Gene3D" id="2.60.120.380">
    <property type="match status" value="1"/>
</dbReference>
<dbReference type="GO" id="GO:0004177">
    <property type="term" value="F:aminopeptidase activity"/>
    <property type="evidence" value="ECO:0007669"/>
    <property type="project" value="UniProtKB-KW"/>
</dbReference>